<keyword evidence="2" id="KW-1185">Reference proteome</keyword>
<proteinExistence type="predicted"/>
<sequence length="118" mass="13182">MRNYRLSGGFRAPGFLAHRDDDGVQLSRKSTLVQFDSIALWILTPDNGNASLLAYNLLKSLVIMKFTVRVGPRWHRNGSTSSRGNVRFGIIRFSCIQITIGSGILHVFETKTASPREC</sequence>
<dbReference type="Proteomes" id="UP000007100">
    <property type="component" value="Chromosome"/>
</dbReference>
<evidence type="ECO:0000313" key="1">
    <source>
        <dbReference type="EMBL" id="BAJ81215.1"/>
    </source>
</evidence>
<dbReference type="KEGG" id="amv:ACMV_18680"/>
<gene>
    <name evidence="1" type="ordered locus">ACMV_18680</name>
</gene>
<dbReference type="HOGENOM" id="CLU_2068033_0_0_5"/>
<dbReference type="RefSeq" id="WP_013640245.1">
    <property type="nucleotide sequence ID" value="NC_015186.1"/>
</dbReference>
<dbReference type="AlphaFoldDB" id="F0IZK5"/>
<accession>F0IZK5</accession>
<organism evidence="1 2">
    <name type="scientific">Acidiphilium multivorum (strain DSM 11245 / JCM 8867 / NBRC 100883 / AIU 301)</name>
    <dbReference type="NCBI Taxonomy" id="926570"/>
    <lineage>
        <taxon>Bacteria</taxon>
        <taxon>Pseudomonadati</taxon>
        <taxon>Pseudomonadota</taxon>
        <taxon>Alphaproteobacteria</taxon>
        <taxon>Acetobacterales</taxon>
        <taxon>Acidocellaceae</taxon>
        <taxon>Acidiphilium</taxon>
    </lineage>
</organism>
<name>F0IZK5_ACIMA</name>
<protein>
    <submittedName>
        <fullName evidence="1">Uncharacterized protein</fullName>
    </submittedName>
</protein>
<evidence type="ECO:0000313" key="2">
    <source>
        <dbReference type="Proteomes" id="UP000007100"/>
    </source>
</evidence>
<dbReference type="EMBL" id="AP012035">
    <property type="protein sequence ID" value="BAJ81215.1"/>
    <property type="molecule type" value="Genomic_DNA"/>
</dbReference>
<reference evidence="1 2" key="1">
    <citation type="submission" date="2010-12" db="EMBL/GenBank/DDBJ databases">
        <title>Whole genome sequence of Acidiphilium multivorum AIU301.</title>
        <authorList>
            <person name="Narita-Yamada S."/>
            <person name="Nakamura S."/>
            <person name="Ito N."/>
            <person name="Takarada H."/>
            <person name="Katano Y."/>
            <person name="Nakazawa H."/>
            <person name="Hosoyama A."/>
            <person name="Yamada R."/>
            <person name="Fujita N."/>
        </authorList>
    </citation>
    <scope>NUCLEOTIDE SEQUENCE [LARGE SCALE GENOMIC DNA]</scope>
    <source>
        <strain evidence="2">DSM 11245 / JCM 8867 / AIU301</strain>
    </source>
</reference>